<dbReference type="RefSeq" id="WP_145255713.1">
    <property type="nucleotide sequence ID" value="NZ_CP036279.1"/>
</dbReference>
<reference evidence="2 3" key="1">
    <citation type="submission" date="2019-02" db="EMBL/GenBank/DDBJ databases">
        <title>Deep-cultivation of Planctomycetes and their phenomic and genomic characterization uncovers novel biology.</title>
        <authorList>
            <person name="Wiegand S."/>
            <person name="Jogler M."/>
            <person name="Boedeker C."/>
            <person name="Pinto D."/>
            <person name="Vollmers J."/>
            <person name="Rivas-Marin E."/>
            <person name="Kohn T."/>
            <person name="Peeters S.H."/>
            <person name="Heuer A."/>
            <person name="Rast P."/>
            <person name="Oberbeckmann S."/>
            <person name="Bunk B."/>
            <person name="Jeske O."/>
            <person name="Meyerdierks A."/>
            <person name="Storesund J.E."/>
            <person name="Kallscheuer N."/>
            <person name="Luecker S."/>
            <person name="Lage O.M."/>
            <person name="Pohl T."/>
            <person name="Merkel B.J."/>
            <person name="Hornburger P."/>
            <person name="Mueller R.-W."/>
            <person name="Bruemmer F."/>
            <person name="Labrenz M."/>
            <person name="Spormann A.M."/>
            <person name="Op den Camp H."/>
            <person name="Overmann J."/>
            <person name="Amann R."/>
            <person name="Jetten M.S.M."/>
            <person name="Mascher T."/>
            <person name="Medema M.H."/>
            <person name="Devos D.P."/>
            <person name="Kaster A.-K."/>
            <person name="Ovreas L."/>
            <person name="Rohde M."/>
            <person name="Galperin M.Y."/>
            <person name="Jogler C."/>
        </authorList>
    </citation>
    <scope>NUCLEOTIDE SEQUENCE [LARGE SCALE GENOMIC DNA]</scope>
    <source>
        <strain evidence="2 3">Pan216</strain>
    </source>
</reference>
<dbReference type="Proteomes" id="UP000317093">
    <property type="component" value="Chromosome"/>
</dbReference>
<dbReference type="AlphaFoldDB" id="A0A518AZS1"/>
<sequence length="71" mass="7846">MSRGATTLISFIALVLTVPWLYTSDRMAIWFGFPPWAFYTIATTVVYAVVLNLLLGTQWSRMAGGDDADNA</sequence>
<evidence type="ECO:0000256" key="1">
    <source>
        <dbReference type="SAM" id="Phobius"/>
    </source>
</evidence>
<dbReference type="KEGG" id="knv:Pan216_10530"/>
<evidence type="ECO:0000313" key="2">
    <source>
        <dbReference type="EMBL" id="QDU60215.1"/>
    </source>
</evidence>
<name>A0A518AZS1_9BACT</name>
<feature type="transmembrane region" description="Helical" evidence="1">
    <location>
        <begin position="7"/>
        <end position="24"/>
    </location>
</feature>
<keyword evidence="3" id="KW-1185">Reference proteome</keyword>
<dbReference type="EMBL" id="CP036279">
    <property type="protein sequence ID" value="QDU60215.1"/>
    <property type="molecule type" value="Genomic_DNA"/>
</dbReference>
<keyword evidence="1" id="KW-1133">Transmembrane helix</keyword>
<proteinExistence type="predicted"/>
<gene>
    <name evidence="2" type="ORF">Pan216_10530</name>
</gene>
<protein>
    <recommendedName>
        <fullName evidence="4">DUF3311 domain-containing protein</fullName>
    </recommendedName>
</protein>
<keyword evidence="1" id="KW-0472">Membrane</keyword>
<evidence type="ECO:0000313" key="3">
    <source>
        <dbReference type="Proteomes" id="UP000317093"/>
    </source>
</evidence>
<organism evidence="2 3">
    <name type="scientific">Kolteria novifilia</name>
    <dbReference type="NCBI Taxonomy" id="2527975"/>
    <lineage>
        <taxon>Bacteria</taxon>
        <taxon>Pseudomonadati</taxon>
        <taxon>Planctomycetota</taxon>
        <taxon>Planctomycetia</taxon>
        <taxon>Kolteriales</taxon>
        <taxon>Kolteriaceae</taxon>
        <taxon>Kolteria</taxon>
    </lineage>
</organism>
<accession>A0A518AZS1</accession>
<evidence type="ECO:0008006" key="4">
    <source>
        <dbReference type="Google" id="ProtNLM"/>
    </source>
</evidence>
<keyword evidence="1" id="KW-0812">Transmembrane</keyword>
<feature type="transmembrane region" description="Helical" evidence="1">
    <location>
        <begin position="36"/>
        <end position="55"/>
    </location>
</feature>